<gene>
    <name evidence="2" type="ORF">THOM_1621</name>
</gene>
<proteinExistence type="predicted"/>
<dbReference type="VEuPathDB" id="MicrosporidiaDB:THOM_1621"/>
<accession>L7JXF2</accession>
<sequence length="980" mass="112574">MLPNLCSYVETTVRYILWFKATGSELERSYAVFDDINDTTIQKYLEQYDADEVPPTVLAQQRIFELRHKLYDSHNNGTDVYNPISMFYYNRSSGIRHVKNKQLSSLIRVTNCVTMKIIYLPFTKPFFLKIMLVVTKNGIPDFTEEEILLILRFFAYTSRKDLFAYAICRYLYRYINFFNCVLKYNRDARSHADTSVVTFKSFVFPPSDSEENFTEVVRSNLALKLISEGVHSASITGGKDSANLTTLNISFREISLCSLFCRLSMNFNFLETNIDHFNTSYRENLLDSITSLEIFDIDEVPSANLGGFFESGRDVLNYKLSIINSMCLLERVNKVTLKFYKCTSPLATITFINIKYLDCIVCECCSDNFITSIPHRIKVMIIDREPQTGARQIITIPGNAIGVSWQNCIFTENLETPKCIRFIEISRCQFGENQIKITSKRCKGIKITNTSANLVLQNIAGFCNLTLGTFRSSCFDFNVNETTRWSIKLVGARIENTVHINDNVTKVLFNKVEVIPGEKVVLHKRIQHLEISQSTGLFDLKSFIKLEKEFGIYTIIKVEKIQSSLNNNLALTLVRMGFDRTICLPNTYECIDMCDITVCDGAFISINKDCKTLKIRKCSGKIDISKVEHLDSLFIGFSSDCKIIFNMSDFLDVNKVHFHDICEDNALIIELLCKSKNIKRLKFTNHYSGEITALVEEYYDKNEVLPIDTLDQNQPDDHRSEELPISIPEKDPSDDCRNEALPIGTPDQDQPGDHLLQNQLPPISSLCDKRNEMINIILAAVFKKTSLDTLIELEITTMILNTENYCLLKKLVNLRSLKICPKKLNNEFLISLPAKLKVLDLVSSVVYPKTWELRYEELYSILYELKYQLKVLAVDVNLFFDLVFINDLLRRSLEILKIYLKPQYDMMRDFGETSKLELRELQIVCDDKSHASILKGELDQELSLFIDVVSNFINFSSLECLVFEVEGRLITIDPLNRGLS</sequence>
<keyword evidence="3" id="KW-1185">Reference proteome</keyword>
<dbReference type="HOGENOM" id="CLU_012976_0_0_1"/>
<protein>
    <submittedName>
        <fullName evidence="2">Putative LRR containing protein</fullName>
    </submittedName>
</protein>
<evidence type="ECO:0000313" key="3">
    <source>
        <dbReference type="Proteomes" id="UP000011185"/>
    </source>
</evidence>
<dbReference type="EMBL" id="JH993964">
    <property type="protein sequence ID" value="ELQ75427.1"/>
    <property type="molecule type" value="Genomic_DNA"/>
</dbReference>
<dbReference type="Proteomes" id="UP000011185">
    <property type="component" value="Unassembled WGS sequence"/>
</dbReference>
<organism evidence="2 3">
    <name type="scientific">Trachipleistophora hominis</name>
    <name type="common">Microsporidian parasite</name>
    <dbReference type="NCBI Taxonomy" id="72359"/>
    <lineage>
        <taxon>Eukaryota</taxon>
        <taxon>Fungi</taxon>
        <taxon>Fungi incertae sedis</taxon>
        <taxon>Microsporidia</taxon>
        <taxon>Pleistophoridae</taxon>
        <taxon>Trachipleistophora</taxon>
    </lineage>
</organism>
<feature type="compositionally biased region" description="Basic and acidic residues" evidence="1">
    <location>
        <begin position="715"/>
        <end position="738"/>
    </location>
</feature>
<evidence type="ECO:0000256" key="1">
    <source>
        <dbReference type="SAM" id="MobiDB-lite"/>
    </source>
</evidence>
<reference evidence="2 3" key="1">
    <citation type="journal article" date="2012" name="PLoS Pathog.">
        <title>The genome of the obligate intracellular parasite Trachipleistophora hominis: new insights into microsporidian genome dynamics and reductive evolution.</title>
        <authorList>
            <person name="Heinz E."/>
            <person name="Williams T.A."/>
            <person name="Nakjang S."/>
            <person name="Noel C.J."/>
            <person name="Swan D.C."/>
            <person name="Goldberg A.V."/>
            <person name="Harris S.R."/>
            <person name="Weinmaier T."/>
            <person name="Markert S."/>
            <person name="Becher D."/>
            <person name="Bernhardt J."/>
            <person name="Dagan T."/>
            <person name="Hacker C."/>
            <person name="Lucocq J.M."/>
            <person name="Schweder T."/>
            <person name="Rattei T."/>
            <person name="Hall N."/>
            <person name="Hirt R.P."/>
            <person name="Embley T.M."/>
        </authorList>
    </citation>
    <scope>NUCLEOTIDE SEQUENCE [LARGE SCALE GENOMIC DNA]</scope>
</reference>
<dbReference type="AlphaFoldDB" id="L7JXF2"/>
<name>L7JXF2_TRAHO</name>
<feature type="region of interest" description="Disordered" evidence="1">
    <location>
        <begin position="709"/>
        <end position="753"/>
    </location>
</feature>
<evidence type="ECO:0000313" key="2">
    <source>
        <dbReference type="EMBL" id="ELQ75427.1"/>
    </source>
</evidence>
<dbReference type="InParanoid" id="L7JXF2"/>